<dbReference type="EMBL" id="CADCUT010000117">
    <property type="protein sequence ID" value="CAA9411232.1"/>
    <property type="molecule type" value="Genomic_DNA"/>
</dbReference>
<gene>
    <name evidence="2" type="ORF">AVDCRST_MAG03-1881</name>
</gene>
<reference evidence="2" key="1">
    <citation type="submission" date="2020-02" db="EMBL/GenBank/DDBJ databases">
        <authorList>
            <person name="Meier V. D."/>
        </authorList>
    </citation>
    <scope>NUCLEOTIDE SEQUENCE</scope>
    <source>
        <strain evidence="2">AVDCRST_MAG03</strain>
    </source>
</reference>
<evidence type="ECO:0000256" key="1">
    <source>
        <dbReference type="SAM" id="MobiDB-lite"/>
    </source>
</evidence>
<proteinExistence type="predicted"/>
<evidence type="ECO:0000313" key="2">
    <source>
        <dbReference type="EMBL" id="CAA9411232.1"/>
    </source>
</evidence>
<dbReference type="AlphaFoldDB" id="A0A6J4PHP2"/>
<name>A0A6J4PHP2_9ACTN</name>
<accession>A0A6J4PHP2</accession>
<protein>
    <submittedName>
        <fullName evidence="2">Uncharacterized protein</fullName>
    </submittedName>
</protein>
<feature type="region of interest" description="Disordered" evidence="1">
    <location>
        <begin position="1"/>
        <end position="66"/>
    </location>
</feature>
<feature type="compositionally biased region" description="Basic and acidic residues" evidence="1">
    <location>
        <begin position="1"/>
        <end position="14"/>
    </location>
</feature>
<sequence>MPVRDRRPEDERPLFRAVNEQRLIGPVGVQESQEETGDGEGTQASSHSEDTSQGGQGPIARAIDRAQENNWVYPSMAEKARETGLLDKADELFSKVRTQLGGR</sequence>
<organism evidence="2">
    <name type="scientific">uncultured Rubrobacteraceae bacterium</name>
    <dbReference type="NCBI Taxonomy" id="349277"/>
    <lineage>
        <taxon>Bacteria</taxon>
        <taxon>Bacillati</taxon>
        <taxon>Actinomycetota</taxon>
        <taxon>Rubrobacteria</taxon>
        <taxon>Rubrobacterales</taxon>
        <taxon>Rubrobacteraceae</taxon>
        <taxon>environmental samples</taxon>
    </lineage>
</organism>